<dbReference type="Pfam" id="PF00632">
    <property type="entry name" value="HECT"/>
    <property type="match status" value="1"/>
</dbReference>
<dbReference type="InterPro" id="IPR044611">
    <property type="entry name" value="E3A/B/C-like"/>
</dbReference>
<gene>
    <name evidence="8" type="ORF">K461DRAFT_227610</name>
</gene>
<dbReference type="InterPro" id="IPR000569">
    <property type="entry name" value="HECT_dom"/>
</dbReference>
<dbReference type="Gene3D" id="3.90.1750.10">
    <property type="entry name" value="Hect, E3 ligase catalytic domains"/>
    <property type="match status" value="1"/>
</dbReference>
<dbReference type="PANTHER" id="PTHR45700">
    <property type="entry name" value="UBIQUITIN-PROTEIN LIGASE E3C"/>
    <property type="match status" value="1"/>
</dbReference>
<reference evidence="8" key="1">
    <citation type="journal article" date="2020" name="Stud. Mycol.">
        <title>101 Dothideomycetes genomes: a test case for predicting lifestyles and emergence of pathogens.</title>
        <authorList>
            <person name="Haridas S."/>
            <person name="Albert R."/>
            <person name="Binder M."/>
            <person name="Bloem J."/>
            <person name="Labutti K."/>
            <person name="Salamov A."/>
            <person name="Andreopoulos B."/>
            <person name="Baker S."/>
            <person name="Barry K."/>
            <person name="Bills G."/>
            <person name="Bluhm B."/>
            <person name="Cannon C."/>
            <person name="Castanera R."/>
            <person name="Culley D."/>
            <person name="Daum C."/>
            <person name="Ezra D."/>
            <person name="Gonzalez J."/>
            <person name="Henrissat B."/>
            <person name="Kuo A."/>
            <person name="Liang C."/>
            <person name="Lipzen A."/>
            <person name="Lutzoni F."/>
            <person name="Magnuson J."/>
            <person name="Mondo S."/>
            <person name="Nolan M."/>
            <person name="Ohm R."/>
            <person name="Pangilinan J."/>
            <person name="Park H.-J."/>
            <person name="Ramirez L."/>
            <person name="Alfaro M."/>
            <person name="Sun H."/>
            <person name="Tritt A."/>
            <person name="Yoshinaga Y."/>
            <person name="Zwiers L.-H."/>
            <person name="Turgeon B."/>
            <person name="Goodwin S."/>
            <person name="Spatafora J."/>
            <person name="Crous P."/>
            <person name="Grigoriev I."/>
        </authorList>
    </citation>
    <scope>NUCLEOTIDE SEQUENCE</scope>
    <source>
        <strain evidence="8">CBS 260.36</strain>
    </source>
</reference>
<keyword evidence="6" id="KW-1133">Transmembrane helix</keyword>
<dbReference type="EMBL" id="ML996087">
    <property type="protein sequence ID" value="KAF2151880.1"/>
    <property type="molecule type" value="Genomic_DNA"/>
</dbReference>
<comment type="caution">
    <text evidence="8">The sequence shown here is derived from an EMBL/GenBank/DDBJ whole genome shotgun (WGS) entry which is preliminary data.</text>
</comment>
<sequence length="358" mass="41221">MKVASQPYLVLEIRREELLLDAFSQLWQREQRELHRPLRVRLGSDGGEIGHDLGGVQIEFFNLFCNEICDPQRGLFETDSNTHLSWFKAASLEPLHRYELLGLLFGIALFNGITLPISFPRVFYAKLMGWEVDWEDFLTDWPHLHSTFTQTAKYSGDIADLIQHEDQVNVEALKWPGWSIRSTTQASSPVTNENRTEYLKLYSKWVFDYSIRPQFYAFAAGFYRVVDVRAIRLLTPLSFQRLVEGSQDIDVEDLKHHTKYEACTSSTPTIKWFWSIVESYDQQKLRRLLEFVTASKRMPANGAAGLRFTIMAVEEQNGALPGSSTCFGILHLPKYETRDVMKQKLDIALEHSIGFGQA</sequence>
<dbReference type="Gene3D" id="3.30.2410.10">
    <property type="entry name" value="Hect, E3 ligase catalytic domain"/>
    <property type="match status" value="1"/>
</dbReference>
<dbReference type="GO" id="GO:0000209">
    <property type="term" value="P:protein polyubiquitination"/>
    <property type="evidence" value="ECO:0007669"/>
    <property type="project" value="InterPro"/>
</dbReference>
<keyword evidence="6" id="KW-0812">Transmembrane</keyword>
<keyword evidence="3" id="KW-0808">Transferase</keyword>
<evidence type="ECO:0000313" key="9">
    <source>
        <dbReference type="Proteomes" id="UP000799439"/>
    </source>
</evidence>
<evidence type="ECO:0000256" key="5">
    <source>
        <dbReference type="PROSITE-ProRule" id="PRU00104"/>
    </source>
</evidence>
<evidence type="ECO:0000256" key="1">
    <source>
        <dbReference type="ARBA" id="ARBA00000885"/>
    </source>
</evidence>
<keyword evidence="4 5" id="KW-0833">Ubl conjugation pathway</keyword>
<accession>A0A9P4J0J9</accession>
<keyword evidence="6" id="KW-0472">Membrane</keyword>
<comment type="catalytic activity">
    <reaction evidence="1">
        <text>S-ubiquitinyl-[E2 ubiquitin-conjugating enzyme]-L-cysteine + [acceptor protein]-L-lysine = [E2 ubiquitin-conjugating enzyme]-L-cysteine + N(6)-ubiquitinyl-[acceptor protein]-L-lysine.</text>
        <dbReference type="EC" id="2.3.2.26"/>
    </reaction>
</comment>
<dbReference type="PROSITE" id="PS50237">
    <property type="entry name" value="HECT"/>
    <property type="match status" value="1"/>
</dbReference>
<feature type="domain" description="HECT" evidence="7">
    <location>
        <begin position="30"/>
        <end position="358"/>
    </location>
</feature>
<name>A0A9P4J0J9_9PEZI</name>
<dbReference type="PANTHER" id="PTHR45700:SF2">
    <property type="entry name" value="UBIQUITIN-PROTEIN LIGASE E3C"/>
    <property type="match status" value="1"/>
</dbReference>
<evidence type="ECO:0000256" key="4">
    <source>
        <dbReference type="ARBA" id="ARBA00022786"/>
    </source>
</evidence>
<proteinExistence type="predicted"/>
<dbReference type="AlphaFoldDB" id="A0A9P4J0J9"/>
<dbReference type="OrthoDB" id="5981550at2759"/>
<dbReference type="SMART" id="SM00119">
    <property type="entry name" value="HECTc"/>
    <property type="match status" value="1"/>
</dbReference>
<organism evidence="8 9">
    <name type="scientific">Myriangium duriaei CBS 260.36</name>
    <dbReference type="NCBI Taxonomy" id="1168546"/>
    <lineage>
        <taxon>Eukaryota</taxon>
        <taxon>Fungi</taxon>
        <taxon>Dikarya</taxon>
        <taxon>Ascomycota</taxon>
        <taxon>Pezizomycotina</taxon>
        <taxon>Dothideomycetes</taxon>
        <taxon>Dothideomycetidae</taxon>
        <taxon>Myriangiales</taxon>
        <taxon>Myriangiaceae</taxon>
        <taxon>Myriangium</taxon>
    </lineage>
</organism>
<evidence type="ECO:0000313" key="8">
    <source>
        <dbReference type="EMBL" id="KAF2151880.1"/>
    </source>
</evidence>
<dbReference type="Proteomes" id="UP000799439">
    <property type="component" value="Unassembled WGS sequence"/>
</dbReference>
<evidence type="ECO:0000259" key="7">
    <source>
        <dbReference type="PROSITE" id="PS50237"/>
    </source>
</evidence>
<evidence type="ECO:0000256" key="3">
    <source>
        <dbReference type="ARBA" id="ARBA00022679"/>
    </source>
</evidence>
<feature type="transmembrane region" description="Helical" evidence="6">
    <location>
        <begin position="100"/>
        <end position="119"/>
    </location>
</feature>
<dbReference type="SUPFAM" id="SSF56204">
    <property type="entry name" value="Hect, E3 ligase catalytic domain"/>
    <property type="match status" value="1"/>
</dbReference>
<keyword evidence="9" id="KW-1185">Reference proteome</keyword>
<dbReference type="EC" id="2.3.2.26" evidence="2"/>
<evidence type="ECO:0000256" key="2">
    <source>
        <dbReference type="ARBA" id="ARBA00012485"/>
    </source>
</evidence>
<dbReference type="InterPro" id="IPR035983">
    <property type="entry name" value="Hect_E3_ubiquitin_ligase"/>
</dbReference>
<protein>
    <recommendedName>
        <fullName evidence="2">HECT-type E3 ubiquitin transferase</fullName>
        <ecNumber evidence="2">2.3.2.26</ecNumber>
    </recommendedName>
</protein>
<dbReference type="GO" id="GO:0006511">
    <property type="term" value="P:ubiquitin-dependent protein catabolic process"/>
    <property type="evidence" value="ECO:0007669"/>
    <property type="project" value="TreeGrafter"/>
</dbReference>
<dbReference type="GO" id="GO:0061630">
    <property type="term" value="F:ubiquitin protein ligase activity"/>
    <property type="evidence" value="ECO:0007669"/>
    <property type="project" value="UniProtKB-EC"/>
</dbReference>
<dbReference type="FunFam" id="3.30.2410.10:FF:000003">
    <property type="entry name" value="probable E3 ubiquitin-protein ligase HERC4 isoform X1"/>
    <property type="match status" value="1"/>
</dbReference>
<dbReference type="Gene3D" id="3.30.2160.10">
    <property type="entry name" value="Hect, E3 ligase catalytic domain"/>
    <property type="match status" value="1"/>
</dbReference>
<feature type="active site" description="Glycyl thioester intermediate" evidence="5">
    <location>
        <position position="326"/>
    </location>
</feature>
<evidence type="ECO:0000256" key="6">
    <source>
        <dbReference type="SAM" id="Phobius"/>
    </source>
</evidence>